<sequence length="108" mass="12671">MGDNPIKNLARSFRNNGDQSYYLGARYKQSIYQYWKDGEISHKDYRNMQEDYERQIKAINKVMGNLYEEKAELENGIDTENPFLSTLGSMKTSRSAPIRTRFNQTAFL</sequence>
<name>A0A7W3SV48_9BACL</name>
<comment type="caution">
    <text evidence="1">The sequence shown here is derived from an EMBL/GenBank/DDBJ whole genome shotgun (WGS) entry which is preliminary data.</text>
</comment>
<keyword evidence="2" id="KW-1185">Reference proteome</keyword>
<reference evidence="1 2" key="1">
    <citation type="submission" date="2020-08" db="EMBL/GenBank/DDBJ databases">
        <title>Genomic Encyclopedia of Type Strains, Phase III (KMG-III): the genomes of soil and plant-associated and newly described type strains.</title>
        <authorList>
            <person name="Whitman W."/>
        </authorList>
    </citation>
    <scope>NUCLEOTIDE SEQUENCE [LARGE SCALE GENOMIC DNA]</scope>
    <source>
        <strain evidence="1 2">CECT 8693</strain>
    </source>
</reference>
<protein>
    <submittedName>
        <fullName evidence="1">Uncharacterized protein</fullName>
    </submittedName>
</protein>
<evidence type="ECO:0000313" key="2">
    <source>
        <dbReference type="Proteomes" id="UP000567067"/>
    </source>
</evidence>
<organism evidence="1 2">
    <name type="scientific">Fontibacillus solani</name>
    <dbReference type="NCBI Taxonomy" id="1572857"/>
    <lineage>
        <taxon>Bacteria</taxon>
        <taxon>Bacillati</taxon>
        <taxon>Bacillota</taxon>
        <taxon>Bacilli</taxon>
        <taxon>Bacillales</taxon>
        <taxon>Paenibacillaceae</taxon>
        <taxon>Fontibacillus</taxon>
    </lineage>
</organism>
<gene>
    <name evidence="1" type="ORF">FHR92_003296</name>
</gene>
<dbReference type="RefSeq" id="WP_182537251.1">
    <property type="nucleotide sequence ID" value="NZ_JACJIP010000023.1"/>
</dbReference>
<proteinExistence type="predicted"/>
<dbReference type="Proteomes" id="UP000567067">
    <property type="component" value="Unassembled WGS sequence"/>
</dbReference>
<dbReference type="EMBL" id="JACJIP010000023">
    <property type="protein sequence ID" value="MBA9086816.1"/>
    <property type="molecule type" value="Genomic_DNA"/>
</dbReference>
<evidence type="ECO:0000313" key="1">
    <source>
        <dbReference type="EMBL" id="MBA9086816.1"/>
    </source>
</evidence>
<dbReference type="AlphaFoldDB" id="A0A7W3SV48"/>
<accession>A0A7W3SV48</accession>